<accession>A0ABY3S9W9</accession>
<comment type="pathway">
    <text evidence="2">Bacterial outer membrane biogenesis; LPS core biosynthesis.</text>
</comment>
<dbReference type="Pfam" id="PF01501">
    <property type="entry name" value="Glyco_transf_8"/>
    <property type="match status" value="1"/>
</dbReference>
<keyword evidence="6" id="KW-0479">Metal-binding</keyword>
<dbReference type="PANTHER" id="PTHR13778">
    <property type="entry name" value="GLYCOSYLTRANSFERASE 8 DOMAIN-CONTAINING PROTEIN"/>
    <property type="match status" value="1"/>
</dbReference>
<comment type="similarity">
    <text evidence="3">Belongs to the glycosyltransferase 8 family.</text>
</comment>
<keyword evidence="4" id="KW-0328">Glycosyltransferase</keyword>
<dbReference type="Gene3D" id="3.90.550.10">
    <property type="entry name" value="Spore Coat Polysaccharide Biosynthesis Protein SpsA, Chain A"/>
    <property type="match status" value="1"/>
</dbReference>
<evidence type="ECO:0000256" key="6">
    <source>
        <dbReference type="ARBA" id="ARBA00022723"/>
    </source>
</evidence>
<dbReference type="InterPro" id="IPR029044">
    <property type="entry name" value="Nucleotide-diphossugar_trans"/>
</dbReference>
<dbReference type="RefSeq" id="WP_231825908.1">
    <property type="nucleotide sequence ID" value="NZ_CP087880.1"/>
</dbReference>
<evidence type="ECO:0000256" key="2">
    <source>
        <dbReference type="ARBA" id="ARBA00004713"/>
    </source>
</evidence>
<feature type="domain" description="Glycosyl transferase family 8 C-terminal" evidence="9">
    <location>
        <begin position="277"/>
        <end position="328"/>
    </location>
</feature>
<dbReference type="InterPro" id="IPR050748">
    <property type="entry name" value="Glycosyltrans_8_dom-fam"/>
</dbReference>
<dbReference type="Pfam" id="PF08437">
    <property type="entry name" value="Glyco_transf_8C"/>
    <property type="match status" value="1"/>
</dbReference>
<dbReference type="InterPro" id="IPR002495">
    <property type="entry name" value="Glyco_trans_8"/>
</dbReference>
<evidence type="ECO:0000256" key="1">
    <source>
        <dbReference type="ARBA" id="ARBA00001946"/>
    </source>
</evidence>
<evidence type="ECO:0000256" key="7">
    <source>
        <dbReference type="ARBA" id="ARBA00022842"/>
    </source>
</evidence>
<evidence type="ECO:0000259" key="9">
    <source>
        <dbReference type="Pfam" id="PF08437"/>
    </source>
</evidence>
<protein>
    <recommendedName>
        <fullName evidence="9">Glycosyl transferase family 8 C-terminal domain-containing protein</fullName>
    </recommendedName>
</protein>
<dbReference type="Proteomes" id="UP001199659">
    <property type="component" value="Chromosome"/>
</dbReference>
<name>A0ABY3S9W9_9ENTR</name>
<evidence type="ECO:0000256" key="3">
    <source>
        <dbReference type="ARBA" id="ARBA00006351"/>
    </source>
</evidence>
<organism evidence="10 11">
    <name type="scientific">Pseudocitrobacter corydidari</name>
    <dbReference type="NCBI Taxonomy" id="2891570"/>
    <lineage>
        <taxon>Bacteria</taxon>
        <taxon>Pseudomonadati</taxon>
        <taxon>Pseudomonadota</taxon>
        <taxon>Gammaproteobacteria</taxon>
        <taxon>Enterobacterales</taxon>
        <taxon>Enterobacteriaceae</taxon>
        <taxon>Pseudocitrobacter</taxon>
    </lineage>
</organism>
<comment type="cofactor">
    <cofactor evidence="1">
        <name>Mg(2+)</name>
        <dbReference type="ChEBI" id="CHEBI:18420"/>
    </cofactor>
</comment>
<reference evidence="10 11" key="1">
    <citation type="journal article" date="2022" name="Int. J. Syst. Evol. Microbiol.">
        <title>Pseudocitrobacter corydidari sp. nov., isolated from the Asian emerald cockroach Corydidarum magnifica.</title>
        <authorList>
            <person name="Guzman J."/>
            <person name="Poehlein A."/>
            <person name="Glaeser S.P."/>
            <person name="Schwengers O."/>
            <person name="Blom J."/>
            <person name="Hollensteiner J."/>
            <person name="Kampfer P."/>
            <person name="Vilcinskas A."/>
        </authorList>
    </citation>
    <scope>NUCLEOTIDE SEQUENCE [LARGE SCALE GENOMIC DNA]</scope>
    <source>
        <strain evidence="10">G163CM</strain>
    </source>
</reference>
<keyword evidence="8" id="KW-0448">Lipopolysaccharide biosynthesis</keyword>
<evidence type="ECO:0000313" key="10">
    <source>
        <dbReference type="EMBL" id="UGS42941.1"/>
    </source>
</evidence>
<evidence type="ECO:0000256" key="8">
    <source>
        <dbReference type="ARBA" id="ARBA00022985"/>
    </source>
</evidence>
<dbReference type="InterPro" id="IPR013645">
    <property type="entry name" value="Glyco_transf_8N"/>
</dbReference>
<keyword evidence="11" id="KW-1185">Reference proteome</keyword>
<keyword evidence="7" id="KW-0460">Magnesium</keyword>
<proteinExistence type="inferred from homology"/>
<dbReference type="PANTHER" id="PTHR13778:SF47">
    <property type="entry name" value="LIPOPOLYSACCHARIDE 1,3-GALACTOSYLTRANSFERASE"/>
    <property type="match status" value="1"/>
</dbReference>
<gene>
    <name evidence="10" type="ORF">G163CM_37050</name>
</gene>
<keyword evidence="5" id="KW-0808">Transferase</keyword>
<dbReference type="SUPFAM" id="SSF53448">
    <property type="entry name" value="Nucleotide-diphospho-sugar transferases"/>
    <property type="match status" value="1"/>
</dbReference>
<sequence length="334" mass="38307">MMNQEINTAAYRNNFVSHQEPLFSNDSEMDKTLHIALCFDHNFAMPAGVAIFSIIENNKNTNLHFHLITTGITDSDVDSFKKLKASNVSITVYYIDDNFNINSDTLVLGIPLSTCLRFLIPEVIDKEIESILYLDCDVICHGDISGLMHVDFGNVIAAVISDSQEMKDRVEQLGYNVNFHCYFNAGVMLINTEAWRGNDITGQALTMINSGKVFRYADQDVLNILLNGKLLYLDAKYNNKVTLSVNEDVEQKYIDGTLIMHYVTPSKPWYKIFQAKRFDFYFNNSPWSLCKRHQSPSYSMIRLKAKHEVSQGNYFEGLKYYILYIVSKLSKRKL</sequence>
<evidence type="ECO:0000256" key="5">
    <source>
        <dbReference type="ARBA" id="ARBA00022679"/>
    </source>
</evidence>
<evidence type="ECO:0000256" key="4">
    <source>
        <dbReference type="ARBA" id="ARBA00022676"/>
    </source>
</evidence>
<dbReference type="CDD" id="cd04194">
    <property type="entry name" value="GT8_A4GalT_like"/>
    <property type="match status" value="1"/>
</dbReference>
<dbReference type="EMBL" id="CP087880">
    <property type="protein sequence ID" value="UGS42941.1"/>
    <property type="molecule type" value="Genomic_DNA"/>
</dbReference>
<evidence type="ECO:0000313" key="11">
    <source>
        <dbReference type="Proteomes" id="UP001199659"/>
    </source>
</evidence>